<dbReference type="AlphaFoldDB" id="S8E6J4"/>
<feature type="compositionally biased region" description="Acidic residues" evidence="5">
    <location>
        <begin position="369"/>
        <end position="383"/>
    </location>
</feature>
<feature type="coiled-coil region" evidence="4">
    <location>
        <begin position="301"/>
        <end position="333"/>
    </location>
</feature>
<keyword evidence="3" id="KW-0508">mRNA splicing</keyword>
<dbReference type="EMBL" id="KE504160">
    <property type="protein sequence ID" value="EPS99013.1"/>
    <property type="molecule type" value="Genomic_DNA"/>
</dbReference>
<dbReference type="eggNOG" id="KOG2441">
    <property type="taxonomic scope" value="Eukaryota"/>
</dbReference>
<dbReference type="HOGENOM" id="CLU_006601_2_0_1"/>
<feature type="compositionally biased region" description="Basic and acidic residues" evidence="5">
    <location>
        <begin position="132"/>
        <end position="143"/>
    </location>
</feature>
<evidence type="ECO:0000256" key="2">
    <source>
        <dbReference type="ARBA" id="ARBA00022160"/>
    </source>
</evidence>
<feature type="region of interest" description="Disordered" evidence="5">
    <location>
        <begin position="557"/>
        <end position="582"/>
    </location>
</feature>
<feature type="compositionally biased region" description="Pro residues" evidence="5">
    <location>
        <begin position="223"/>
        <end position="234"/>
    </location>
</feature>
<name>S8E6J4_FOMSC</name>
<reference evidence="7 8" key="1">
    <citation type="journal article" date="2012" name="Science">
        <title>The Paleozoic origin of enzymatic lignin decomposition reconstructed from 31 fungal genomes.</title>
        <authorList>
            <person name="Floudas D."/>
            <person name="Binder M."/>
            <person name="Riley R."/>
            <person name="Barry K."/>
            <person name="Blanchette R.A."/>
            <person name="Henrissat B."/>
            <person name="Martinez A.T."/>
            <person name="Otillar R."/>
            <person name="Spatafora J.W."/>
            <person name="Yadav J.S."/>
            <person name="Aerts A."/>
            <person name="Benoit I."/>
            <person name="Boyd A."/>
            <person name="Carlson A."/>
            <person name="Copeland A."/>
            <person name="Coutinho P.M."/>
            <person name="de Vries R.P."/>
            <person name="Ferreira P."/>
            <person name="Findley K."/>
            <person name="Foster B."/>
            <person name="Gaskell J."/>
            <person name="Glotzer D."/>
            <person name="Gorecki P."/>
            <person name="Heitman J."/>
            <person name="Hesse C."/>
            <person name="Hori C."/>
            <person name="Igarashi K."/>
            <person name="Jurgens J.A."/>
            <person name="Kallen N."/>
            <person name="Kersten P."/>
            <person name="Kohler A."/>
            <person name="Kuees U."/>
            <person name="Kumar T.K.A."/>
            <person name="Kuo A."/>
            <person name="LaButti K."/>
            <person name="Larrondo L.F."/>
            <person name="Lindquist E."/>
            <person name="Ling A."/>
            <person name="Lombard V."/>
            <person name="Lucas S."/>
            <person name="Lundell T."/>
            <person name="Martin R."/>
            <person name="McLaughlin D.J."/>
            <person name="Morgenstern I."/>
            <person name="Morin E."/>
            <person name="Murat C."/>
            <person name="Nagy L.G."/>
            <person name="Nolan M."/>
            <person name="Ohm R.A."/>
            <person name="Patyshakuliyeva A."/>
            <person name="Rokas A."/>
            <person name="Ruiz-Duenas F.J."/>
            <person name="Sabat G."/>
            <person name="Salamov A."/>
            <person name="Samejima M."/>
            <person name="Schmutz J."/>
            <person name="Slot J.C."/>
            <person name="St John F."/>
            <person name="Stenlid J."/>
            <person name="Sun H."/>
            <person name="Sun S."/>
            <person name="Syed K."/>
            <person name="Tsang A."/>
            <person name="Wiebenga A."/>
            <person name="Young D."/>
            <person name="Pisabarro A."/>
            <person name="Eastwood D.C."/>
            <person name="Martin F."/>
            <person name="Cullen D."/>
            <person name="Grigoriev I.V."/>
            <person name="Hibbett D.S."/>
        </authorList>
    </citation>
    <scope>NUCLEOTIDE SEQUENCE</scope>
    <source>
        <strain evidence="8">FP-58527</strain>
    </source>
</reference>
<dbReference type="OrthoDB" id="666364at2759"/>
<keyword evidence="8" id="KW-1185">Reference proteome</keyword>
<evidence type="ECO:0000313" key="7">
    <source>
        <dbReference type="EMBL" id="EPS99013.1"/>
    </source>
</evidence>
<feature type="region of interest" description="Disordered" evidence="5">
    <location>
        <begin position="46"/>
        <end position="66"/>
    </location>
</feature>
<comment type="similarity">
    <text evidence="1 3">Belongs to the SNW family.</text>
</comment>
<organism evidence="7 8">
    <name type="scientific">Fomitopsis schrenkii</name>
    <name type="common">Brown rot fungus</name>
    <dbReference type="NCBI Taxonomy" id="2126942"/>
    <lineage>
        <taxon>Eukaryota</taxon>
        <taxon>Fungi</taxon>
        <taxon>Dikarya</taxon>
        <taxon>Basidiomycota</taxon>
        <taxon>Agaricomycotina</taxon>
        <taxon>Agaricomycetes</taxon>
        <taxon>Polyporales</taxon>
        <taxon>Fomitopsis</taxon>
    </lineage>
</organism>
<keyword evidence="3" id="KW-0747">Spliceosome</keyword>
<evidence type="ECO:0000259" key="6">
    <source>
        <dbReference type="Pfam" id="PF02731"/>
    </source>
</evidence>
<keyword evidence="3" id="KW-0507">mRNA processing</keyword>
<dbReference type="STRING" id="743788.S8E6J4"/>
<feature type="region of interest" description="Disordered" evidence="5">
    <location>
        <begin position="1"/>
        <end position="22"/>
    </location>
</feature>
<sequence>MATALASLLPKPAYAPTVSDDEDEVVQVPAAVTSQSVVIRAAVPPYGQRRGWKPTSPDDFGDGGSYPECHVAQYPLGMGKKKASSGNTLALQVDADGNVRYDAIAQQGQRAGKIVQSQFKDLVPLAHRKDLDDTARQLERPSEDEVQATTDKTRAALEKLVNGKIKAAQPKNVPDSQGKTSFIRYTPGQQGGSDGLKQRIIKMTEVVEDPLEPPRFKHKKIPRGPPSPPPPVLRSPPRKATAQEQKEWMIPPCISNWKNNKGYTIPLDKRLAADGRGLQDVHINDNFAKFSEALFIADRHAREEVRQRALMQQKLAEKEKAQKEENLRMLAQRAREERAGIPVARTESKPSAERAAAMQSSLGAYGSGSEDEDEEEGDEEDEEAARLRDQMRQEKRRERERELRMSNMGTEQRAKMLARQQNRDISEKIALGLAKPTLSKESMLDSRLFNQESLSGTFADDEAYNLYDRPLFHGSSAAAAIYKARGNITEGNQDSFGEGTEEGISRALDNDRFGLGQAKIGFEGAQDQEVREGPVQFEKDTGDVFGLDKFLDEAKSGKKRGLDMEAGGARKRQQLDKAAERD</sequence>
<evidence type="ECO:0000256" key="5">
    <source>
        <dbReference type="SAM" id="MobiDB-lite"/>
    </source>
</evidence>
<keyword evidence="3" id="KW-0539">Nucleus</keyword>
<evidence type="ECO:0000256" key="4">
    <source>
        <dbReference type="SAM" id="Coils"/>
    </source>
</evidence>
<dbReference type="InterPro" id="IPR004015">
    <property type="entry name" value="SKI-int_prot_SKIP_SNW-dom"/>
</dbReference>
<dbReference type="Pfam" id="PF02731">
    <property type="entry name" value="SKIP_SNW"/>
    <property type="match status" value="1"/>
</dbReference>
<comment type="subcellular location">
    <subcellularLocation>
        <location evidence="3">Nucleus</location>
    </subcellularLocation>
</comment>
<dbReference type="Proteomes" id="UP000015241">
    <property type="component" value="Unassembled WGS sequence"/>
</dbReference>
<dbReference type="GO" id="GO:0005681">
    <property type="term" value="C:spliceosomal complex"/>
    <property type="evidence" value="ECO:0007669"/>
    <property type="project" value="UniProtKB-UniRule"/>
</dbReference>
<feature type="region of interest" description="Disordered" evidence="5">
    <location>
        <begin position="333"/>
        <end position="413"/>
    </location>
</feature>
<dbReference type="GO" id="GO:0000398">
    <property type="term" value="P:mRNA splicing, via spliceosome"/>
    <property type="evidence" value="ECO:0007669"/>
    <property type="project" value="InterPro"/>
</dbReference>
<dbReference type="InParanoid" id="S8E6J4"/>
<proteinExistence type="inferred from homology"/>
<feature type="region of interest" description="Disordered" evidence="5">
    <location>
        <begin position="208"/>
        <end position="244"/>
    </location>
</feature>
<feature type="domain" description="SKI-interacting protein SKIP SNW" evidence="6">
    <location>
        <begin position="182"/>
        <end position="338"/>
    </location>
</feature>
<feature type="region of interest" description="Disordered" evidence="5">
    <location>
        <begin position="132"/>
        <end position="151"/>
    </location>
</feature>
<dbReference type="FunCoup" id="S8E6J4">
    <property type="interactions" value="802"/>
</dbReference>
<evidence type="ECO:0000313" key="8">
    <source>
        <dbReference type="Proteomes" id="UP000015241"/>
    </source>
</evidence>
<feature type="compositionally biased region" description="Basic and acidic residues" evidence="5">
    <location>
        <begin position="573"/>
        <end position="582"/>
    </location>
</feature>
<keyword evidence="4" id="KW-0175">Coiled coil</keyword>
<accession>S8E6J4</accession>
<dbReference type="InterPro" id="IPR017862">
    <property type="entry name" value="SKI-int_prot_SKIP"/>
</dbReference>
<protein>
    <recommendedName>
        <fullName evidence="2 3">Pre-mRNA-processing protein 45</fullName>
    </recommendedName>
</protein>
<comment type="function">
    <text evidence="3">Involved in pre-mRNA splicing.</text>
</comment>
<evidence type="ECO:0000256" key="1">
    <source>
        <dbReference type="ARBA" id="ARBA00010197"/>
    </source>
</evidence>
<dbReference type="PANTHER" id="PTHR12096">
    <property type="entry name" value="NUCLEAR PROTEIN SKIP-RELATED"/>
    <property type="match status" value="1"/>
</dbReference>
<evidence type="ECO:0000256" key="3">
    <source>
        <dbReference type="RuleBase" id="RU367140"/>
    </source>
</evidence>
<gene>
    <name evidence="7" type="ORF">FOMPIDRAFT_1042245</name>
</gene>
<comment type="subunit">
    <text evidence="3">Associated with the spliceosome.</text>
</comment>
<feature type="compositionally biased region" description="Basic and acidic residues" evidence="5">
    <location>
        <begin position="384"/>
        <end position="404"/>
    </location>
</feature>